<organism evidence="1 2">
    <name type="scientific">Zingiber officinale</name>
    <name type="common">Ginger</name>
    <name type="synonym">Amomum zingiber</name>
    <dbReference type="NCBI Taxonomy" id="94328"/>
    <lineage>
        <taxon>Eukaryota</taxon>
        <taxon>Viridiplantae</taxon>
        <taxon>Streptophyta</taxon>
        <taxon>Embryophyta</taxon>
        <taxon>Tracheophyta</taxon>
        <taxon>Spermatophyta</taxon>
        <taxon>Magnoliopsida</taxon>
        <taxon>Liliopsida</taxon>
        <taxon>Zingiberales</taxon>
        <taxon>Zingiberaceae</taxon>
        <taxon>Zingiber</taxon>
    </lineage>
</organism>
<keyword evidence="2" id="KW-1185">Reference proteome</keyword>
<reference evidence="1 2" key="1">
    <citation type="submission" date="2020-08" db="EMBL/GenBank/DDBJ databases">
        <title>Plant Genome Project.</title>
        <authorList>
            <person name="Zhang R.-G."/>
        </authorList>
    </citation>
    <scope>NUCLEOTIDE SEQUENCE [LARGE SCALE GENOMIC DNA]</scope>
    <source>
        <tissue evidence="1">Rhizome</tissue>
    </source>
</reference>
<accession>A0A8J5GXR1</accession>
<proteinExistence type="predicted"/>
<evidence type="ECO:0000313" key="1">
    <source>
        <dbReference type="EMBL" id="KAG6515992.1"/>
    </source>
</evidence>
<dbReference type="Proteomes" id="UP000734854">
    <property type="component" value="Unassembled WGS sequence"/>
</dbReference>
<sequence length="124" mass="13018">MGDYFSCVIDVESRDSRDSDGSTASPSPLLEDQAQLLLLSLLVPTASSTLPVSRTPGGSAASPSVGRSSTTFFALTALAKVHTEALFTQCTFAWKNLRLASEATFSAGGRVIDKYRASLAPTTV</sequence>
<gene>
    <name evidence="1" type="ORF">ZIOFF_026438</name>
</gene>
<protein>
    <recommendedName>
        <fullName evidence="3">HAT C-terminal dimerisation domain-containing protein</fullName>
    </recommendedName>
</protein>
<comment type="caution">
    <text evidence="1">The sequence shown here is derived from an EMBL/GenBank/DDBJ whole genome shotgun (WGS) entry which is preliminary data.</text>
</comment>
<evidence type="ECO:0008006" key="3">
    <source>
        <dbReference type="Google" id="ProtNLM"/>
    </source>
</evidence>
<dbReference type="AlphaFoldDB" id="A0A8J5GXR1"/>
<dbReference type="EMBL" id="JACMSC010000007">
    <property type="protein sequence ID" value="KAG6515992.1"/>
    <property type="molecule type" value="Genomic_DNA"/>
</dbReference>
<name>A0A8J5GXR1_ZINOF</name>
<evidence type="ECO:0000313" key="2">
    <source>
        <dbReference type="Proteomes" id="UP000734854"/>
    </source>
</evidence>